<dbReference type="InterPro" id="IPR053173">
    <property type="entry name" value="SAM-binding_MTase"/>
</dbReference>
<evidence type="ECO:0000256" key="1">
    <source>
        <dbReference type="SAM" id="MobiDB-lite"/>
    </source>
</evidence>
<dbReference type="GO" id="GO:0008168">
    <property type="term" value="F:methyltransferase activity"/>
    <property type="evidence" value="ECO:0007669"/>
    <property type="project" value="UniProtKB-KW"/>
</dbReference>
<dbReference type="InterPro" id="IPR036388">
    <property type="entry name" value="WH-like_DNA-bd_sf"/>
</dbReference>
<dbReference type="InterPro" id="IPR048711">
    <property type="entry name" value="WHD_Rv2258c"/>
</dbReference>
<keyword evidence="4" id="KW-0489">Methyltransferase</keyword>
<proteinExistence type="predicted"/>
<comment type="caution">
    <text evidence="4">The sequence shown here is derived from an EMBL/GenBank/DDBJ whole genome shotgun (WGS) entry which is preliminary data.</text>
</comment>
<dbReference type="Gene3D" id="1.10.10.10">
    <property type="entry name" value="Winged helix-like DNA-binding domain superfamily/Winged helix DNA-binding domain"/>
    <property type="match status" value="1"/>
</dbReference>
<feature type="compositionally biased region" description="Low complexity" evidence="1">
    <location>
        <begin position="1"/>
        <end position="14"/>
    </location>
</feature>
<keyword evidence="4" id="KW-0808">Transferase</keyword>
<dbReference type="Pfam" id="PF13847">
    <property type="entry name" value="Methyltransf_31"/>
    <property type="match status" value="1"/>
</dbReference>
<dbReference type="SUPFAM" id="SSF53335">
    <property type="entry name" value="S-adenosyl-L-methionine-dependent methyltransferases"/>
    <property type="match status" value="1"/>
</dbReference>
<protein>
    <submittedName>
        <fullName evidence="4">Class I SAM-dependent methyltransferase</fullName>
    </submittedName>
</protein>
<evidence type="ECO:0000259" key="3">
    <source>
        <dbReference type="Pfam" id="PF21320"/>
    </source>
</evidence>
<dbReference type="Gene3D" id="3.40.50.150">
    <property type="entry name" value="Vaccinia Virus protein VP39"/>
    <property type="match status" value="1"/>
</dbReference>
<evidence type="ECO:0000313" key="4">
    <source>
        <dbReference type="EMBL" id="GAA4429516.1"/>
    </source>
</evidence>
<dbReference type="CDD" id="cd02440">
    <property type="entry name" value="AdoMet_MTases"/>
    <property type="match status" value="1"/>
</dbReference>
<dbReference type="GO" id="GO:0032259">
    <property type="term" value="P:methylation"/>
    <property type="evidence" value="ECO:0007669"/>
    <property type="project" value="UniProtKB-KW"/>
</dbReference>
<feature type="region of interest" description="Disordered" evidence="1">
    <location>
        <begin position="1"/>
        <end position="24"/>
    </location>
</feature>
<sequence>MTTTTPSAAPASAPDGRHASPQAPPEEIEAFAGRMFDVLSQASTALMISIGHRTGLFDTLTSLPPSTSTQIAEAAGLQERYVREWLGAMTVARIVTHEHGTDRFSLPDAHAAVLARAAGPDNLSAIMQFIPLLSQVEDAVIHSFRQGGGVPYSAYTRFHELMSELSSASHDAALVEAIVPLEPGLTRRLTDGIRVADIGCGRGHSLNLLASAFPGSAFIGYDFADEAIDAARAEAAEWGLENASFEVRDVTDLTGTGAFDLITAFDAIHDQAHPATVLGQVAAHLAPDGIFLMGDMRASSNLEDNLAIPWSPFLYTVSTMHCMTVSLGLDGAGLGTVWGEQLALRMLADVGLTDVRVEQVEGDFINSYYVARR</sequence>
<evidence type="ECO:0000313" key="5">
    <source>
        <dbReference type="Proteomes" id="UP001500622"/>
    </source>
</evidence>
<dbReference type="Proteomes" id="UP001500622">
    <property type="component" value="Unassembled WGS sequence"/>
</dbReference>
<feature type="domain" description="S-adenosylmethionine-dependent methyltransferase Rv2258c-like winged HTH" evidence="3">
    <location>
        <begin position="42"/>
        <end position="116"/>
    </location>
</feature>
<keyword evidence="5" id="KW-1185">Reference proteome</keyword>
<dbReference type="EMBL" id="BAABGN010000012">
    <property type="protein sequence ID" value="GAA4429516.1"/>
    <property type="molecule type" value="Genomic_DNA"/>
</dbReference>
<dbReference type="Pfam" id="PF21320">
    <property type="entry name" value="WHD_Rv2258c"/>
    <property type="match status" value="1"/>
</dbReference>
<dbReference type="RefSeq" id="WP_345217260.1">
    <property type="nucleotide sequence ID" value="NZ_BAABGN010000012.1"/>
</dbReference>
<name>A0ABP8LGZ1_9MICO</name>
<reference evidence="5" key="1">
    <citation type="journal article" date="2019" name="Int. J. Syst. Evol. Microbiol.">
        <title>The Global Catalogue of Microorganisms (GCM) 10K type strain sequencing project: providing services to taxonomists for standard genome sequencing and annotation.</title>
        <authorList>
            <consortium name="The Broad Institute Genomics Platform"/>
            <consortium name="The Broad Institute Genome Sequencing Center for Infectious Disease"/>
            <person name="Wu L."/>
            <person name="Ma J."/>
        </authorList>
    </citation>
    <scope>NUCLEOTIDE SEQUENCE [LARGE SCALE GENOMIC DNA]</scope>
    <source>
        <strain evidence="5">JCM 17810</strain>
    </source>
</reference>
<accession>A0ABP8LGZ1</accession>
<dbReference type="PANTHER" id="PTHR45128">
    <property type="entry name" value="METHYLTRANSFERASE TYPE 11"/>
    <property type="match status" value="1"/>
</dbReference>
<organism evidence="4 5">
    <name type="scientific">Georgenia halophila</name>
    <dbReference type="NCBI Taxonomy" id="620889"/>
    <lineage>
        <taxon>Bacteria</taxon>
        <taxon>Bacillati</taxon>
        <taxon>Actinomycetota</taxon>
        <taxon>Actinomycetes</taxon>
        <taxon>Micrococcales</taxon>
        <taxon>Bogoriellaceae</taxon>
        <taxon>Georgenia</taxon>
    </lineage>
</organism>
<feature type="domain" description="Methyltransferase" evidence="2">
    <location>
        <begin position="190"/>
        <end position="303"/>
    </location>
</feature>
<dbReference type="InterPro" id="IPR029063">
    <property type="entry name" value="SAM-dependent_MTases_sf"/>
</dbReference>
<gene>
    <name evidence="4" type="ORF">GCM10023169_31960</name>
</gene>
<dbReference type="PANTHER" id="PTHR45128:SF1">
    <property type="entry name" value="S-ADENOSYLMETHIONINE-DEPENDENT METHYLTRANSFERASE RV2258C"/>
    <property type="match status" value="1"/>
</dbReference>
<dbReference type="InterPro" id="IPR025714">
    <property type="entry name" value="Methyltranfer_dom"/>
</dbReference>
<evidence type="ECO:0000259" key="2">
    <source>
        <dbReference type="Pfam" id="PF13847"/>
    </source>
</evidence>